<keyword evidence="2 5" id="KW-0690">Ribosome biogenesis</keyword>
<proteinExistence type="inferred from homology"/>
<dbReference type="PANTHER" id="PTHR38101">
    <property type="entry name" value="UPF0307 PROTEIN YJGA"/>
    <property type="match status" value="1"/>
</dbReference>
<gene>
    <name evidence="5" type="primary">darP</name>
    <name evidence="7" type="ORF">AAV32_12645</name>
</gene>
<feature type="region of interest" description="Disordered" evidence="6">
    <location>
        <begin position="1"/>
        <end position="23"/>
    </location>
</feature>
<comment type="similarity">
    <text evidence="5">Belongs to the DarP family.</text>
</comment>
<dbReference type="HAMAP" id="MF_00765">
    <property type="entry name" value="DarP"/>
    <property type="match status" value="1"/>
</dbReference>
<evidence type="ECO:0000256" key="6">
    <source>
        <dbReference type="SAM" id="MobiDB-lite"/>
    </source>
</evidence>
<dbReference type="GO" id="GO:0019843">
    <property type="term" value="F:rRNA binding"/>
    <property type="evidence" value="ECO:0007669"/>
    <property type="project" value="UniProtKB-UniRule"/>
</dbReference>
<evidence type="ECO:0000256" key="1">
    <source>
        <dbReference type="ARBA" id="ARBA00022490"/>
    </source>
</evidence>
<dbReference type="GO" id="GO:0043022">
    <property type="term" value="F:ribosome binding"/>
    <property type="evidence" value="ECO:0007669"/>
    <property type="project" value="UniProtKB-UniRule"/>
</dbReference>
<dbReference type="InterPro" id="IPR006839">
    <property type="entry name" value="DarP"/>
</dbReference>
<evidence type="ECO:0000256" key="2">
    <source>
        <dbReference type="ARBA" id="ARBA00022517"/>
    </source>
</evidence>
<keyword evidence="8" id="KW-1185">Reference proteome</keyword>
<keyword evidence="3 5" id="KW-0699">rRNA-binding</keyword>
<evidence type="ECO:0000256" key="5">
    <source>
        <dbReference type="HAMAP-Rule" id="MF_00765"/>
    </source>
</evidence>
<dbReference type="PATRIC" id="fig|206506.3.peg.2690"/>
<evidence type="ECO:0000256" key="4">
    <source>
        <dbReference type="ARBA" id="ARBA00022884"/>
    </source>
</evidence>
<evidence type="ECO:0000256" key="3">
    <source>
        <dbReference type="ARBA" id="ARBA00022730"/>
    </source>
</evidence>
<dbReference type="RefSeq" id="WP_068372713.1">
    <property type="nucleotide sequence ID" value="NZ_CP033936.1"/>
</dbReference>
<evidence type="ECO:0000313" key="8">
    <source>
        <dbReference type="Proteomes" id="UP000078084"/>
    </source>
</evidence>
<reference evidence="7 8" key="1">
    <citation type="submission" date="2015-04" db="EMBL/GenBank/DDBJ databases">
        <title>Genome sequence of Kerstersia gyiorum CG1.</title>
        <authorList>
            <person name="Greninger A.L."/>
            <person name="Kozyreva V."/>
            <person name="Chaturvedi V."/>
        </authorList>
    </citation>
    <scope>NUCLEOTIDE SEQUENCE [LARGE SCALE GENOMIC DNA]</scope>
    <source>
        <strain evidence="7 8">CG1</strain>
    </source>
</reference>
<dbReference type="PIRSF" id="PIRSF016183">
    <property type="entry name" value="UCP016183"/>
    <property type="match status" value="1"/>
</dbReference>
<dbReference type="STRING" id="206506.AAV32_12645"/>
<dbReference type="CDD" id="cd16331">
    <property type="entry name" value="YjgA-like"/>
    <property type="match status" value="1"/>
</dbReference>
<dbReference type="Gene3D" id="1.10.60.30">
    <property type="entry name" value="PSPTO4464-like domains"/>
    <property type="match status" value="2"/>
</dbReference>
<comment type="function">
    <text evidence="5">Member of a network of 50S ribosomal subunit biogenesis factors which assembles along the 30S-50S interface, preventing incorrect 23S rRNA structures from forming. Promotes peptidyl transferase center (PTC) maturation.</text>
</comment>
<dbReference type="SUPFAM" id="SSF158710">
    <property type="entry name" value="PSPTO4464-like"/>
    <property type="match status" value="1"/>
</dbReference>
<dbReference type="GeneID" id="99725024"/>
<dbReference type="PANTHER" id="PTHR38101:SF1">
    <property type="entry name" value="UPF0307 PROTEIN YJGA"/>
    <property type="match status" value="1"/>
</dbReference>
<dbReference type="AlphaFoldDB" id="A0A171KQE5"/>
<sequence length="194" mass="21849">MCPPAHNTTDEFDEEDLSPSKSQVKREMHALLDLGKTLIELPVDRLKQLPLSESLYEAIRAAQRINSHGARRRQTHYVGKLMRDAPADAIRTQLDIWANGSREQTAGLHRIERLRDRLMLDDQPLTDLLARHPGVDVQALRAQLRAARKEAAANAALPEGREPQRKHYRALFQALKTLLDAEQPAASSEPDTES</sequence>
<accession>A0A171KQE5</accession>
<dbReference type="Proteomes" id="UP000078084">
    <property type="component" value="Unassembled WGS sequence"/>
</dbReference>
<dbReference type="InterPro" id="IPR023153">
    <property type="entry name" value="DarP_sf"/>
</dbReference>
<keyword evidence="4 5" id="KW-0694">RNA-binding</keyword>
<dbReference type="NCBIfam" id="NF003593">
    <property type="entry name" value="PRK05255.1-1"/>
    <property type="match status" value="1"/>
</dbReference>
<evidence type="ECO:0000313" key="7">
    <source>
        <dbReference type="EMBL" id="KKO71112.1"/>
    </source>
</evidence>
<dbReference type="EMBL" id="LBNE01000009">
    <property type="protein sequence ID" value="KKO71112.1"/>
    <property type="molecule type" value="Genomic_DNA"/>
</dbReference>
<name>A0A171KQE5_9BURK</name>
<keyword evidence="1 5" id="KW-0963">Cytoplasm</keyword>
<dbReference type="Pfam" id="PF04751">
    <property type="entry name" value="DarP"/>
    <property type="match status" value="1"/>
</dbReference>
<protein>
    <recommendedName>
        <fullName evidence="5">Dual-action ribosomal maturation protein DarP</fullName>
    </recommendedName>
    <alternativeName>
        <fullName evidence="5">Large ribosomal subunit assembly factor DarP</fullName>
    </alternativeName>
</protein>
<dbReference type="GO" id="GO:1902626">
    <property type="term" value="P:assembly of large subunit precursor of preribosome"/>
    <property type="evidence" value="ECO:0007669"/>
    <property type="project" value="UniProtKB-UniRule"/>
</dbReference>
<organism evidence="7 8">
    <name type="scientific">Kerstersia gyiorum</name>
    <dbReference type="NCBI Taxonomy" id="206506"/>
    <lineage>
        <taxon>Bacteria</taxon>
        <taxon>Pseudomonadati</taxon>
        <taxon>Pseudomonadota</taxon>
        <taxon>Betaproteobacteria</taxon>
        <taxon>Burkholderiales</taxon>
        <taxon>Alcaligenaceae</taxon>
        <taxon>Kerstersia</taxon>
    </lineage>
</organism>
<dbReference type="GO" id="GO:0005829">
    <property type="term" value="C:cytosol"/>
    <property type="evidence" value="ECO:0007669"/>
    <property type="project" value="TreeGrafter"/>
</dbReference>
<dbReference type="OrthoDB" id="5293604at2"/>
<comment type="subcellular location">
    <subcellularLocation>
        <location evidence="5">Cytoplasm</location>
    </subcellularLocation>
    <text evidence="5">Associates with late stage pre-50S ribosomal subunits.</text>
</comment>
<comment type="caution">
    <text evidence="7">The sequence shown here is derived from an EMBL/GenBank/DDBJ whole genome shotgun (WGS) entry which is preliminary data.</text>
</comment>